<evidence type="ECO:0000259" key="3">
    <source>
        <dbReference type="Pfam" id="PF00294"/>
    </source>
</evidence>
<dbReference type="SUPFAM" id="SSF53613">
    <property type="entry name" value="Ribokinase-like"/>
    <property type="match status" value="1"/>
</dbReference>
<reference evidence="4 5" key="1">
    <citation type="journal article" date="2016" name="Nat. Commun.">
        <title>Thousands of microbial genomes shed light on interconnected biogeochemical processes in an aquifer system.</title>
        <authorList>
            <person name="Anantharaman K."/>
            <person name="Brown C.T."/>
            <person name="Hug L.A."/>
            <person name="Sharon I."/>
            <person name="Castelle C.J."/>
            <person name="Probst A.J."/>
            <person name="Thomas B.C."/>
            <person name="Singh A."/>
            <person name="Wilkins M.J."/>
            <person name="Karaoz U."/>
            <person name="Brodie E.L."/>
            <person name="Williams K.H."/>
            <person name="Hubbard S.S."/>
            <person name="Banfield J.F."/>
        </authorList>
    </citation>
    <scope>NUCLEOTIDE SEQUENCE [LARGE SCALE GENOMIC DNA]</scope>
</reference>
<name>A0A1G2BTL8_9BACT</name>
<dbReference type="PANTHER" id="PTHR10584:SF166">
    <property type="entry name" value="RIBOKINASE"/>
    <property type="match status" value="1"/>
</dbReference>
<dbReference type="PRINTS" id="PR00990">
    <property type="entry name" value="RIBOKINASE"/>
</dbReference>
<dbReference type="InterPro" id="IPR011611">
    <property type="entry name" value="PfkB_dom"/>
</dbReference>
<keyword evidence="2" id="KW-0418">Kinase</keyword>
<evidence type="ECO:0000256" key="2">
    <source>
        <dbReference type="ARBA" id="ARBA00022777"/>
    </source>
</evidence>
<dbReference type="InterPro" id="IPR002139">
    <property type="entry name" value="Ribo/fructo_kinase"/>
</dbReference>
<accession>A0A1G2BTL8</accession>
<gene>
    <name evidence="4" type="ORF">A3B30_01505</name>
</gene>
<dbReference type="GO" id="GO:0016301">
    <property type="term" value="F:kinase activity"/>
    <property type="evidence" value="ECO:0007669"/>
    <property type="project" value="UniProtKB-KW"/>
</dbReference>
<sequence length="328" mass="36069">MDRVICIGSTDLDIFFYTKEGIVVQHRGDLLRRRLIGFERSAKILAQDLKLRHGGSAANAALSFARLGIPAGLISAVGDDAIGAEELRYLRKNHVGTSHMQVIPGAATNFSLILTALPGSDHVIFLHHGSSDKMQVSDRTFRSMNASWLYVTSLGHNWKSQFATLLRYLDRSNAKLTWNPGALQLKGPVKVLKSCIRKTTVLLVNYDEALELLVRLTGRTKYRTPARASSELSRFGADYTMVTHGREGAYLAHEGRVVHRAAWVGKTVNKTGAGDAFGSGFVAGLILYRHDIHRALSLAVSNSHFVVQSVGAQTGLLTRHTLNRVKWS</sequence>
<evidence type="ECO:0000313" key="4">
    <source>
        <dbReference type="EMBL" id="OGY91700.1"/>
    </source>
</evidence>
<dbReference type="Pfam" id="PF00294">
    <property type="entry name" value="PfkB"/>
    <property type="match status" value="1"/>
</dbReference>
<evidence type="ECO:0000256" key="1">
    <source>
        <dbReference type="ARBA" id="ARBA00022679"/>
    </source>
</evidence>
<protein>
    <recommendedName>
        <fullName evidence="3">Carbohydrate kinase PfkB domain-containing protein</fullName>
    </recommendedName>
</protein>
<proteinExistence type="predicted"/>
<dbReference type="EMBL" id="MHKM01000014">
    <property type="protein sequence ID" value="OGY91700.1"/>
    <property type="molecule type" value="Genomic_DNA"/>
</dbReference>
<organism evidence="4 5">
    <name type="scientific">Candidatus Komeilibacteria bacterium RIFCSPLOWO2_01_FULL_52_15</name>
    <dbReference type="NCBI Taxonomy" id="1798551"/>
    <lineage>
        <taxon>Bacteria</taxon>
        <taxon>Candidatus Komeiliibacteriota</taxon>
    </lineage>
</organism>
<dbReference type="InterPro" id="IPR029056">
    <property type="entry name" value="Ribokinase-like"/>
</dbReference>
<dbReference type="AlphaFoldDB" id="A0A1G2BTL8"/>
<dbReference type="PANTHER" id="PTHR10584">
    <property type="entry name" value="SUGAR KINASE"/>
    <property type="match status" value="1"/>
</dbReference>
<comment type="caution">
    <text evidence="4">The sequence shown here is derived from an EMBL/GenBank/DDBJ whole genome shotgun (WGS) entry which is preliminary data.</text>
</comment>
<evidence type="ECO:0000313" key="5">
    <source>
        <dbReference type="Proteomes" id="UP000178248"/>
    </source>
</evidence>
<dbReference type="GO" id="GO:0006796">
    <property type="term" value="P:phosphate-containing compound metabolic process"/>
    <property type="evidence" value="ECO:0007669"/>
    <property type="project" value="UniProtKB-ARBA"/>
</dbReference>
<dbReference type="STRING" id="1798551.A3B30_01505"/>
<dbReference type="Gene3D" id="3.40.1190.20">
    <property type="match status" value="1"/>
</dbReference>
<keyword evidence="1" id="KW-0808">Transferase</keyword>
<feature type="domain" description="Carbohydrate kinase PfkB" evidence="3">
    <location>
        <begin position="34"/>
        <end position="317"/>
    </location>
</feature>
<dbReference type="Proteomes" id="UP000178248">
    <property type="component" value="Unassembled WGS sequence"/>
</dbReference>